<sequence>MLSSPLKSVVGSLPTVSEPNGSQPRSAPSLAMLKLNKTIFSPLQVLFSGLFYAMNCLKIRFCLMGVVLFVTLVAVQHGRNCNRLCICSSESMKVRLQEGSEAHLTGNGKELPRQETTSTAVSRRELVGLAATTLGGLALLAAEPAEALEVADIGDSIKELFGFFKGKPKTGADNEKKPNSGTDDKKPKMEGHGNKPKIEADEKKSKVENHGNKPKVEVDEKKTKNGDDTKASAPHHSEKEKVSSSSAAALSLPNILNNIVP</sequence>
<feature type="compositionally biased region" description="Polar residues" evidence="1">
    <location>
        <begin position="14"/>
        <end position="25"/>
    </location>
</feature>
<feature type="compositionally biased region" description="Basic and acidic residues" evidence="1">
    <location>
        <begin position="170"/>
        <end position="242"/>
    </location>
</feature>
<evidence type="ECO:0000313" key="3">
    <source>
        <dbReference type="Proteomes" id="UP000011115"/>
    </source>
</evidence>
<reference evidence="3" key="1">
    <citation type="journal article" date="2011" name="Nature">
        <title>Genome sequence and analysis of the tuber crop potato.</title>
        <authorList>
            <consortium name="The Potato Genome Sequencing Consortium"/>
        </authorList>
    </citation>
    <scope>NUCLEOTIDE SEQUENCE [LARGE SCALE GENOMIC DNA]</scope>
    <source>
        <strain evidence="3">cv. DM1-3 516 R44</strain>
    </source>
</reference>
<feature type="region of interest" description="Disordered" evidence="1">
    <location>
        <begin position="168"/>
        <end position="261"/>
    </location>
</feature>
<dbReference type="InParanoid" id="M1D061"/>
<dbReference type="ExpressionAtlas" id="M1D061">
    <property type="expression patterns" value="baseline"/>
</dbReference>
<dbReference type="Gramene" id="PGSC0003DMT400078464">
    <property type="protein sequence ID" value="PGSC0003DMT400078464"/>
    <property type="gene ID" value="PGSC0003DMG400030543"/>
</dbReference>
<dbReference type="OrthoDB" id="1298306at2759"/>
<keyword evidence="3" id="KW-1185">Reference proteome</keyword>
<dbReference type="OMA" id="NHGNKPK"/>
<dbReference type="eggNOG" id="ENOG502R8K9">
    <property type="taxonomic scope" value="Eukaryota"/>
</dbReference>
<reference evidence="2" key="2">
    <citation type="submission" date="2015-06" db="UniProtKB">
        <authorList>
            <consortium name="EnsemblPlants"/>
        </authorList>
    </citation>
    <scope>IDENTIFICATION</scope>
    <source>
        <strain evidence="2">DM1-3 516 R44</strain>
    </source>
</reference>
<evidence type="ECO:0000256" key="1">
    <source>
        <dbReference type="SAM" id="MobiDB-lite"/>
    </source>
</evidence>
<feature type="region of interest" description="Disordered" evidence="1">
    <location>
        <begin position="1"/>
        <end position="25"/>
    </location>
</feature>
<name>M1D061_SOLTU</name>
<gene>
    <name evidence="2" type="primary">LOC102581171</name>
</gene>
<accession>M1D061</accession>
<dbReference type="AlphaFoldDB" id="M1D061"/>
<protein>
    <submittedName>
        <fullName evidence="2">Uncharacterized protein</fullName>
    </submittedName>
</protein>
<feature type="compositionally biased region" description="Low complexity" evidence="1">
    <location>
        <begin position="243"/>
        <end position="252"/>
    </location>
</feature>
<proteinExistence type="predicted"/>
<organism evidence="2 3">
    <name type="scientific">Solanum tuberosum</name>
    <name type="common">Potato</name>
    <dbReference type="NCBI Taxonomy" id="4113"/>
    <lineage>
        <taxon>Eukaryota</taxon>
        <taxon>Viridiplantae</taxon>
        <taxon>Streptophyta</taxon>
        <taxon>Embryophyta</taxon>
        <taxon>Tracheophyta</taxon>
        <taxon>Spermatophyta</taxon>
        <taxon>Magnoliopsida</taxon>
        <taxon>eudicotyledons</taxon>
        <taxon>Gunneridae</taxon>
        <taxon>Pentapetalae</taxon>
        <taxon>asterids</taxon>
        <taxon>lamiids</taxon>
        <taxon>Solanales</taxon>
        <taxon>Solanaceae</taxon>
        <taxon>Solanoideae</taxon>
        <taxon>Solaneae</taxon>
        <taxon>Solanum</taxon>
    </lineage>
</organism>
<evidence type="ECO:0000313" key="2">
    <source>
        <dbReference type="EnsemblPlants" id="PGSC0003DMT400078464"/>
    </source>
</evidence>
<dbReference type="EnsemblPlants" id="PGSC0003DMT400078464">
    <property type="protein sequence ID" value="PGSC0003DMT400078464"/>
    <property type="gene ID" value="PGSC0003DMG400030543"/>
</dbReference>
<dbReference type="PaxDb" id="4113-PGSC0003DMT400078464"/>
<dbReference type="Proteomes" id="UP000011115">
    <property type="component" value="Unassembled WGS sequence"/>
</dbReference>
<dbReference type="HOGENOM" id="CLU_093318_0_0_1"/>